<dbReference type="Proteomes" id="UP001168821">
    <property type="component" value="Unassembled WGS sequence"/>
</dbReference>
<comment type="caution">
    <text evidence="1">The sequence shown here is derived from an EMBL/GenBank/DDBJ whole genome shotgun (WGS) entry which is preliminary data.</text>
</comment>
<dbReference type="EMBL" id="JALNTZ010000510">
    <property type="protein sequence ID" value="KAJ3634446.1"/>
    <property type="molecule type" value="Genomic_DNA"/>
</dbReference>
<keyword evidence="2" id="KW-1185">Reference proteome</keyword>
<gene>
    <name evidence="1" type="ORF">Zmor_019073</name>
</gene>
<organism evidence="1 2">
    <name type="scientific">Zophobas morio</name>
    <dbReference type="NCBI Taxonomy" id="2755281"/>
    <lineage>
        <taxon>Eukaryota</taxon>
        <taxon>Metazoa</taxon>
        <taxon>Ecdysozoa</taxon>
        <taxon>Arthropoda</taxon>
        <taxon>Hexapoda</taxon>
        <taxon>Insecta</taxon>
        <taxon>Pterygota</taxon>
        <taxon>Neoptera</taxon>
        <taxon>Endopterygota</taxon>
        <taxon>Coleoptera</taxon>
        <taxon>Polyphaga</taxon>
        <taxon>Cucujiformia</taxon>
        <taxon>Tenebrionidae</taxon>
        <taxon>Zophobas</taxon>
    </lineage>
</organism>
<sequence>SHTSTGTLKAKEQLNHTRGETLLAGRKWLCPSYRDVVAETVMVEADWPKARQLLVSTSMVPLDVGDSDQKETSGWGIKNCKILIRIFLDEKVENWF</sequence>
<dbReference type="AlphaFoldDB" id="A0AA38M1J4"/>
<accession>A0AA38M1J4</accession>
<reference evidence="1" key="1">
    <citation type="journal article" date="2023" name="G3 (Bethesda)">
        <title>Whole genome assemblies of Zophobas morio and Tenebrio molitor.</title>
        <authorList>
            <person name="Kaur S."/>
            <person name="Stinson S.A."/>
            <person name="diCenzo G.C."/>
        </authorList>
    </citation>
    <scope>NUCLEOTIDE SEQUENCE</scope>
    <source>
        <strain evidence="1">QUZm001</strain>
    </source>
</reference>
<feature type="non-terminal residue" evidence="1">
    <location>
        <position position="1"/>
    </location>
</feature>
<name>A0AA38M1J4_9CUCU</name>
<evidence type="ECO:0000313" key="1">
    <source>
        <dbReference type="EMBL" id="KAJ3634446.1"/>
    </source>
</evidence>
<protein>
    <submittedName>
        <fullName evidence="1">Uncharacterized protein</fullName>
    </submittedName>
</protein>
<evidence type="ECO:0000313" key="2">
    <source>
        <dbReference type="Proteomes" id="UP001168821"/>
    </source>
</evidence>
<proteinExistence type="predicted"/>